<evidence type="ECO:0000256" key="3">
    <source>
        <dbReference type="ARBA" id="ARBA00022705"/>
    </source>
</evidence>
<organism evidence="8 9">
    <name type="scientific">Vibrio parahaemolyticus</name>
    <dbReference type="NCBI Taxonomy" id="670"/>
    <lineage>
        <taxon>Bacteria</taxon>
        <taxon>Pseudomonadati</taxon>
        <taxon>Pseudomonadota</taxon>
        <taxon>Gammaproteobacteria</taxon>
        <taxon>Vibrionales</taxon>
        <taxon>Vibrionaceae</taxon>
        <taxon>Vibrio</taxon>
    </lineage>
</organism>
<gene>
    <name evidence="8" type="ORF">M5598_12555</name>
</gene>
<keyword evidence="3" id="KW-0235">DNA replication</keyword>
<evidence type="ECO:0000256" key="2">
    <source>
        <dbReference type="ARBA" id="ARBA00009260"/>
    </source>
</evidence>
<keyword evidence="4" id="KW-0540">Nuclease</keyword>
<sequence length="578" mass="68473">MSNNKSPIEYHLDIERIKRLDSIKKTKLISRIKKEISPEYCINYNYRQLKSIGKKTLTLIHILSFEIQDKISNTKSSDDLELFYDEFITILEKHINERFMKSMPRLVRKKGGLVKNHHSNYLKYLDLKTVKNRYYSFLSKELYHLDQKYRHVGDDKTKGDNHIRKYASERAMKVREEQLSSHNNYLENLILENGKTVKDIQKTMSNKLFELYVTIKGYEEIAKDKDFIWLFITLTCPPEFHPNPSKKFGFSKWDGSYVNDAKNFFTNKFRLIRMKANDDEMNFSLDSAFGIKVLEPHKDGTPHVHLILFVKREYEDYYENLFIKYFRRYVEVPFHDQDGNLIEYHGCDVIREGYDRNGVKLENENISSAASYVIKYCLKNQELNSLNTSNFGDNDIDAINTWKSANRLRSFSMLGVKGISTKYNDCRKLANFLRKQNNYEKSFKDIVLLDAYDYMKAVLRTEINYNYSREDMLADVNQLILDLDKFLDLVKLSSETNKKYQVKDKSGNIKIKYGIDMKNFIIKSNQLEYDHEKYRGRFNEVKKKKTALKVGLAKFSFDKIKTLEVIYNKNKPKPDDEQ</sequence>
<dbReference type="Pfam" id="PF05840">
    <property type="entry name" value="Phage_GPA"/>
    <property type="match status" value="1"/>
</dbReference>
<evidence type="ECO:0000259" key="7">
    <source>
        <dbReference type="Pfam" id="PF05840"/>
    </source>
</evidence>
<accession>A0AA46Z1K4</accession>
<dbReference type="RefSeq" id="WP_228086298.1">
    <property type="nucleotide sequence ID" value="NZ_CP097355.1"/>
</dbReference>
<evidence type="ECO:0000256" key="1">
    <source>
        <dbReference type="ARBA" id="ARBA00003293"/>
    </source>
</evidence>
<dbReference type="Proteomes" id="UP001163036">
    <property type="component" value="Chromosome 1"/>
</dbReference>
<keyword evidence="6" id="KW-0378">Hydrolase</keyword>
<dbReference type="GO" id="GO:0006260">
    <property type="term" value="P:DNA replication"/>
    <property type="evidence" value="ECO:0007669"/>
    <property type="project" value="UniProtKB-KW"/>
</dbReference>
<dbReference type="EMBL" id="CP097355">
    <property type="protein sequence ID" value="UYV25853.1"/>
    <property type="molecule type" value="Genomic_DNA"/>
</dbReference>
<feature type="domain" description="Replication gene A protein-like" evidence="7">
    <location>
        <begin position="158"/>
        <end position="381"/>
    </location>
</feature>
<evidence type="ECO:0000256" key="6">
    <source>
        <dbReference type="ARBA" id="ARBA00022801"/>
    </source>
</evidence>
<comment type="function">
    <text evidence="1">Possible endonuclease which induces a single-strand cut and initiates DNA replication.</text>
</comment>
<evidence type="ECO:0000313" key="8">
    <source>
        <dbReference type="EMBL" id="UYV25853.1"/>
    </source>
</evidence>
<reference evidence="8" key="1">
    <citation type="submission" date="2022-05" db="EMBL/GenBank/DDBJ databases">
        <title>Megaplasmid of Vibrio parahaemolyticus.</title>
        <authorList>
            <person name="Strauch E."/>
            <person name="Borowiak M."/>
        </authorList>
    </citation>
    <scope>NUCLEOTIDE SEQUENCE</scope>
    <source>
        <strain evidence="8">16-VB00198</strain>
    </source>
</reference>
<name>A0AA46Z1K4_VIBPH</name>
<evidence type="ECO:0000256" key="5">
    <source>
        <dbReference type="ARBA" id="ARBA00022759"/>
    </source>
</evidence>
<dbReference type="GO" id="GO:0004519">
    <property type="term" value="F:endonuclease activity"/>
    <property type="evidence" value="ECO:0007669"/>
    <property type="project" value="UniProtKB-KW"/>
</dbReference>
<dbReference type="AlphaFoldDB" id="A0AA46Z1K4"/>
<evidence type="ECO:0000256" key="4">
    <source>
        <dbReference type="ARBA" id="ARBA00022722"/>
    </source>
</evidence>
<keyword evidence="5 8" id="KW-0255">Endonuclease</keyword>
<proteinExistence type="inferred from homology"/>
<evidence type="ECO:0000313" key="9">
    <source>
        <dbReference type="Proteomes" id="UP001163036"/>
    </source>
</evidence>
<dbReference type="InterPro" id="IPR008766">
    <property type="entry name" value="Replication_gene_A-like"/>
</dbReference>
<dbReference type="GO" id="GO:0016787">
    <property type="term" value="F:hydrolase activity"/>
    <property type="evidence" value="ECO:0007669"/>
    <property type="project" value="UniProtKB-KW"/>
</dbReference>
<comment type="similarity">
    <text evidence="2">Belongs to the phage GPA family.</text>
</comment>
<protein>
    <submittedName>
        <fullName evidence="8">Replication endonuclease</fullName>
    </submittedName>
</protein>